<comment type="caution">
    <text evidence="2">The sequence shown here is derived from an EMBL/GenBank/DDBJ whole genome shotgun (WGS) entry which is preliminary data.</text>
</comment>
<protein>
    <submittedName>
        <fullName evidence="2">Nucleotide-binding alpha-beta plait</fullName>
    </submittedName>
</protein>
<dbReference type="GeneID" id="81402225"/>
<name>A0A9W9HBP0_9EURO</name>
<sequence>MAWPFNAAVNSSEGEYALLQSSSIEDLLHPSSIPFGSTTDTQIPSRMGVLVISNIPYTLTRHEVTSFLGRSARILPSSHGCPVHILMERSTGKTMDCYVEFSTERQAKETVDRLSRAYDSGSAPRMGSRHVDIEMSSPAKLLKAIFPLAKCISWETGSPVQLENNYEWSTGFNGFLTDEELFCLTRHAEQPHRSVFACKVPQRCYESFITTIWKFPWRATHLYTVHHRNALFLTLCKLIRILVASIKRNRTIGLDSRLLTELVQAGIECPGFNPRMKYCFAWYSEDQQAIMSLDHDWCLYFPYDTMTYLPGHTIATMQFYAFLMNRGSVLRTEAEGLVNEHHDPRLERIFGRFWFDWQGDAARQMVFKDAIIYEAAVLRKFIITGFQHLRRRTSSASTIGTAPYSSPNPSEVSAPDSERTISVTQNISVDPSPAFQQTSNLATIDEFTSRFYIPGQDTNVPSGTTRVGSQGDITNELPVTPTRSPPVAAERYRAPHARTVSVTRTARDHGMQGNWRMPHSQEQPRPGYYVPHSTTDYKLRSSSDPFAPAPLPPRTWPSKRSRSDCISNMFGLLEEAEP</sequence>
<dbReference type="SUPFAM" id="SSF54928">
    <property type="entry name" value="RNA-binding domain, RBD"/>
    <property type="match status" value="1"/>
</dbReference>
<evidence type="ECO:0000313" key="2">
    <source>
        <dbReference type="EMBL" id="KAJ5143524.1"/>
    </source>
</evidence>
<dbReference type="GO" id="GO:0003676">
    <property type="term" value="F:nucleic acid binding"/>
    <property type="evidence" value="ECO:0007669"/>
    <property type="project" value="InterPro"/>
</dbReference>
<feature type="region of interest" description="Disordered" evidence="1">
    <location>
        <begin position="397"/>
        <end position="416"/>
    </location>
</feature>
<dbReference type="Proteomes" id="UP001149079">
    <property type="component" value="Unassembled WGS sequence"/>
</dbReference>
<accession>A0A9W9HBP0</accession>
<evidence type="ECO:0000313" key="3">
    <source>
        <dbReference type="Proteomes" id="UP001149079"/>
    </source>
</evidence>
<evidence type="ECO:0000256" key="1">
    <source>
        <dbReference type="SAM" id="MobiDB-lite"/>
    </source>
</evidence>
<organism evidence="2 3">
    <name type="scientific">Penicillium bovifimosum</name>
    <dbReference type="NCBI Taxonomy" id="126998"/>
    <lineage>
        <taxon>Eukaryota</taxon>
        <taxon>Fungi</taxon>
        <taxon>Dikarya</taxon>
        <taxon>Ascomycota</taxon>
        <taxon>Pezizomycotina</taxon>
        <taxon>Eurotiomycetes</taxon>
        <taxon>Eurotiomycetidae</taxon>
        <taxon>Eurotiales</taxon>
        <taxon>Aspergillaceae</taxon>
        <taxon>Penicillium</taxon>
    </lineage>
</organism>
<feature type="region of interest" description="Disordered" evidence="1">
    <location>
        <begin position="454"/>
        <end position="486"/>
    </location>
</feature>
<reference evidence="2" key="2">
    <citation type="journal article" date="2023" name="IMA Fungus">
        <title>Comparative genomic study of the Penicillium genus elucidates a diverse pangenome and 15 lateral gene transfer events.</title>
        <authorList>
            <person name="Petersen C."/>
            <person name="Sorensen T."/>
            <person name="Nielsen M.R."/>
            <person name="Sondergaard T.E."/>
            <person name="Sorensen J.L."/>
            <person name="Fitzpatrick D.A."/>
            <person name="Frisvad J.C."/>
            <person name="Nielsen K.L."/>
        </authorList>
    </citation>
    <scope>NUCLEOTIDE SEQUENCE</scope>
    <source>
        <strain evidence="2">IBT 22155</strain>
    </source>
</reference>
<keyword evidence="3" id="KW-1185">Reference proteome</keyword>
<dbReference type="AlphaFoldDB" id="A0A9W9HBP0"/>
<dbReference type="InterPro" id="IPR012677">
    <property type="entry name" value="Nucleotide-bd_a/b_plait_sf"/>
</dbReference>
<dbReference type="InterPro" id="IPR035979">
    <property type="entry name" value="RBD_domain_sf"/>
</dbReference>
<reference evidence="2" key="1">
    <citation type="submission" date="2022-11" db="EMBL/GenBank/DDBJ databases">
        <authorList>
            <person name="Petersen C."/>
        </authorList>
    </citation>
    <scope>NUCLEOTIDE SEQUENCE</scope>
    <source>
        <strain evidence="2">IBT 22155</strain>
    </source>
</reference>
<dbReference type="EMBL" id="JAPQKL010000002">
    <property type="protein sequence ID" value="KAJ5143524.1"/>
    <property type="molecule type" value="Genomic_DNA"/>
</dbReference>
<dbReference type="RefSeq" id="XP_056525168.1">
    <property type="nucleotide sequence ID" value="XM_056663055.1"/>
</dbReference>
<proteinExistence type="predicted"/>
<feature type="compositionally biased region" description="Polar residues" evidence="1">
    <location>
        <begin position="397"/>
        <end position="411"/>
    </location>
</feature>
<feature type="region of interest" description="Disordered" evidence="1">
    <location>
        <begin position="533"/>
        <end position="563"/>
    </location>
</feature>
<dbReference type="OrthoDB" id="336240at2759"/>
<gene>
    <name evidence="2" type="ORF">N7515_002311</name>
</gene>
<feature type="compositionally biased region" description="Polar residues" evidence="1">
    <location>
        <begin position="456"/>
        <end position="473"/>
    </location>
</feature>
<dbReference type="Gene3D" id="3.30.70.330">
    <property type="match status" value="1"/>
</dbReference>